<accession>H5XXB8</accession>
<dbReference type="Proteomes" id="UP000005104">
    <property type="component" value="Chromosome"/>
</dbReference>
<evidence type="ECO:0000313" key="2">
    <source>
        <dbReference type="Proteomes" id="UP000005104"/>
    </source>
</evidence>
<proteinExistence type="predicted"/>
<dbReference type="HOGENOM" id="CLU_3396213_0_0_9"/>
<evidence type="ECO:0000313" key="1">
    <source>
        <dbReference type="EMBL" id="EHQ91124.1"/>
    </source>
</evidence>
<keyword evidence="2" id="KW-1185">Reference proteome</keyword>
<dbReference type="EMBL" id="CM001441">
    <property type="protein sequence ID" value="EHQ91124.1"/>
    <property type="molecule type" value="Genomic_DNA"/>
</dbReference>
<protein>
    <submittedName>
        <fullName evidence="1">Uncharacterized protein</fullName>
    </submittedName>
</protein>
<dbReference type="AlphaFoldDB" id="H5XXB8"/>
<name>H5XXB8_9FIRM</name>
<reference evidence="1 2" key="1">
    <citation type="submission" date="2011-11" db="EMBL/GenBank/DDBJ databases">
        <title>The Noncontiguous Finished genome of Desulfosporosinus youngiae DSM 17734.</title>
        <authorList>
            <consortium name="US DOE Joint Genome Institute (JGI-PGF)"/>
            <person name="Lucas S."/>
            <person name="Han J."/>
            <person name="Lapidus A."/>
            <person name="Cheng J.-F."/>
            <person name="Goodwin L."/>
            <person name="Pitluck S."/>
            <person name="Peters L."/>
            <person name="Ovchinnikova G."/>
            <person name="Lu M."/>
            <person name="Land M.L."/>
            <person name="Hauser L."/>
            <person name="Pester M."/>
            <person name="Spring S."/>
            <person name="Ollivier B."/>
            <person name="Rattei T."/>
            <person name="Klenk H.-P."/>
            <person name="Wagner M."/>
            <person name="Loy A."/>
            <person name="Woyke T.J."/>
        </authorList>
    </citation>
    <scope>NUCLEOTIDE SEQUENCE [LARGE SCALE GENOMIC DNA]</scope>
    <source>
        <strain evidence="1 2">DSM 17734</strain>
    </source>
</reference>
<sequence>MNVVKARPARSDLAGRLLVAGVRSVLDKGGA</sequence>
<gene>
    <name evidence="1" type="ORF">DesyoDRAFT_4165</name>
</gene>
<organism evidence="1 2">
    <name type="scientific">Desulfosporosinus youngiae DSM 17734</name>
    <dbReference type="NCBI Taxonomy" id="768710"/>
    <lineage>
        <taxon>Bacteria</taxon>
        <taxon>Bacillati</taxon>
        <taxon>Bacillota</taxon>
        <taxon>Clostridia</taxon>
        <taxon>Eubacteriales</taxon>
        <taxon>Desulfitobacteriaceae</taxon>
        <taxon>Desulfosporosinus</taxon>
    </lineage>
</organism>